<dbReference type="GO" id="GO:0006753">
    <property type="term" value="P:nucleoside phosphate metabolic process"/>
    <property type="evidence" value="ECO:0007669"/>
    <property type="project" value="TreeGrafter"/>
</dbReference>
<evidence type="ECO:0000256" key="5">
    <source>
        <dbReference type="ARBA" id="ARBA00022723"/>
    </source>
</evidence>
<comment type="function">
    <text evidence="8">Acts on ADP-mannose and ADP-glucose as well as ADP-ribose. Prevents glycogen biosynthesis. The reaction catalyzed by this enzyme is a limiting step of the gluconeogenic process.</text>
</comment>
<dbReference type="GO" id="GO:0046872">
    <property type="term" value="F:metal ion binding"/>
    <property type="evidence" value="ECO:0007669"/>
    <property type="project" value="UniProtKB-KW"/>
</dbReference>
<dbReference type="NCBIfam" id="TIGR00052">
    <property type="entry name" value="nudix-type nucleoside diphosphatase, YffH/AdpP family"/>
    <property type="match status" value="1"/>
</dbReference>
<feature type="domain" description="Nudix hydrolase" evidence="13">
    <location>
        <begin position="52"/>
        <end position="203"/>
    </location>
</feature>
<dbReference type="Pfam" id="PF00293">
    <property type="entry name" value="NUDIX"/>
    <property type="match status" value="1"/>
</dbReference>
<dbReference type="EMBL" id="LAZR01014564">
    <property type="protein sequence ID" value="KKM16932.1"/>
    <property type="molecule type" value="Genomic_DNA"/>
</dbReference>
<dbReference type="InterPro" id="IPR015797">
    <property type="entry name" value="NUDIX_hydrolase-like_dom_sf"/>
</dbReference>
<evidence type="ECO:0000256" key="11">
    <source>
        <dbReference type="ARBA" id="ARBA00033056"/>
    </source>
</evidence>
<dbReference type="GO" id="GO:0019693">
    <property type="term" value="P:ribose phosphate metabolic process"/>
    <property type="evidence" value="ECO:0007669"/>
    <property type="project" value="TreeGrafter"/>
</dbReference>
<evidence type="ECO:0000256" key="2">
    <source>
        <dbReference type="ARBA" id="ARBA00007482"/>
    </source>
</evidence>
<organism evidence="14">
    <name type="scientific">marine sediment metagenome</name>
    <dbReference type="NCBI Taxonomy" id="412755"/>
    <lineage>
        <taxon>unclassified sequences</taxon>
        <taxon>metagenomes</taxon>
        <taxon>ecological metagenomes</taxon>
    </lineage>
</organism>
<keyword evidence="7" id="KW-0460">Magnesium</keyword>
<name>A0A0F9HP37_9ZZZZ</name>
<evidence type="ECO:0000256" key="3">
    <source>
        <dbReference type="ARBA" id="ARBA00012453"/>
    </source>
</evidence>
<comment type="similarity">
    <text evidence="2">Belongs to the Nudix hydrolase family. NudF subfamily.</text>
</comment>
<keyword evidence="5" id="KW-0479">Metal-binding</keyword>
<dbReference type="CDD" id="cd24155">
    <property type="entry name" value="NUDIX_ADPRase"/>
    <property type="match status" value="1"/>
</dbReference>
<evidence type="ECO:0000256" key="8">
    <source>
        <dbReference type="ARBA" id="ARBA00025164"/>
    </source>
</evidence>
<dbReference type="Gene3D" id="3.90.79.10">
    <property type="entry name" value="Nucleoside Triphosphate Pyrophosphohydrolase"/>
    <property type="match status" value="1"/>
</dbReference>
<dbReference type="GO" id="GO:0047631">
    <property type="term" value="F:ADP-ribose diphosphatase activity"/>
    <property type="evidence" value="ECO:0007669"/>
    <property type="project" value="UniProtKB-EC"/>
</dbReference>
<dbReference type="InterPro" id="IPR004385">
    <property type="entry name" value="NDP_pyrophosphatase"/>
</dbReference>
<dbReference type="PROSITE" id="PS00893">
    <property type="entry name" value="NUDIX_BOX"/>
    <property type="match status" value="1"/>
</dbReference>
<dbReference type="SUPFAM" id="SSF55811">
    <property type="entry name" value="Nudix"/>
    <property type="match status" value="1"/>
</dbReference>
<reference evidence="14" key="1">
    <citation type="journal article" date="2015" name="Nature">
        <title>Complex archaea that bridge the gap between prokaryotes and eukaryotes.</title>
        <authorList>
            <person name="Spang A."/>
            <person name="Saw J.H."/>
            <person name="Jorgensen S.L."/>
            <person name="Zaremba-Niedzwiedzka K."/>
            <person name="Martijn J."/>
            <person name="Lind A.E."/>
            <person name="van Eijk R."/>
            <person name="Schleper C."/>
            <person name="Guy L."/>
            <person name="Ettema T.J."/>
        </authorList>
    </citation>
    <scope>NUCLEOTIDE SEQUENCE</scope>
</reference>
<dbReference type="GO" id="GO:0005829">
    <property type="term" value="C:cytosol"/>
    <property type="evidence" value="ECO:0007669"/>
    <property type="project" value="TreeGrafter"/>
</dbReference>
<dbReference type="AlphaFoldDB" id="A0A0F9HP37"/>
<dbReference type="PANTHER" id="PTHR11839">
    <property type="entry name" value="UDP/ADP-SUGAR PYROPHOSPHATASE"/>
    <property type="match status" value="1"/>
</dbReference>
<dbReference type="EC" id="3.6.1.13" evidence="3"/>
<comment type="caution">
    <text evidence="14">The sequence shown here is derived from an EMBL/GenBank/DDBJ whole genome shotgun (WGS) entry which is preliminary data.</text>
</comment>
<dbReference type="GO" id="GO:0019144">
    <property type="term" value="F:ADP-sugar diphosphatase activity"/>
    <property type="evidence" value="ECO:0007669"/>
    <property type="project" value="TreeGrafter"/>
</dbReference>
<evidence type="ECO:0000256" key="6">
    <source>
        <dbReference type="ARBA" id="ARBA00022801"/>
    </source>
</evidence>
<evidence type="ECO:0000256" key="1">
    <source>
        <dbReference type="ARBA" id="ARBA00001946"/>
    </source>
</evidence>
<evidence type="ECO:0000259" key="13">
    <source>
        <dbReference type="PROSITE" id="PS51462"/>
    </source>
</evidence>
<proteinExistence type="inferred from homology"/>
<dbReference type="InterPro" id="IPR020084">
    <property type="entry name" value="NUDIX_hydrolase_CS"/>
</dbReference>
<keyword evidence="6" id="KW-0378">Hydrolase</keyword>
<protein>
    <recommendedName>
        <fullName evidence="4">ADP-ribose pyrophosphatase</fullName>
        <ecNumber evidence="3">3.6.1.13</ecNumber>
    </recommendedName>
    <alternativeName>
        <fullName evidence="9">ADP-ribose diphosphatase</fullName>
    </alternativeName>
    <alternativeName>
        <fullName evidence="11">ADP-ribose phosphohydrolase</fullName>
    </alternativeName>
    <alternativeName>
        <fullName evidence="10">Adenosine diphosphoribose pyrophosphatase</fullName>
    </alternativeName>
</protein>
<evidence type="ECO:0000313" key="14">
    <source>
        <dbReference type="EMBL" id="KKM16932.1"/>
    </source>
</evidence>
<evidence type="ECO:0000256" key="4">
    <source>
        <dbReference type="ARBA" id="ARBA00013297"/>
    </source>
</evidence>
<comment type="catalytic activity">
    <reaction evidence="12">
        <text>ADP-D-ribose + H2O = D-ribose 5-phosphate + AMP + 2 H(+)</text>
        <dbReference type="Rhea" id="RHEA:10412"/>
        <dbReference type="ChEBI" id="CHEBI:15377"/>
        <dbReference type="ChEBI" id="CHEBI:15378"/>
        <dbReference type="ChEBI" id="CHEBI:57967"/>
        <dbReference type="ChEBI" id="CHEBI:78346"/>
        <dbReference type="ChEBI" id="CHEBI:456215"/>
        <dbReference type="EC" id="3.6.1.13"/>
    </reaction>
</comment>
<evidence type="ECO:0000256" key="10">
    <source>
        <dbReference type="ARBA" id="ARBA00030308"/>
    </source>
</evidence>
<gene>
    <name evidence="14" type="ORF">LCGC14_1680820</name>
</gene>
<dbReference type="PROSITE" id="PS51462">
    <property type="entry name" value="NUDIX"/>
    <property type="match status" value="1"/>
</dbReference>
<accession>A0A0F9HP37</accession>
<sequence>MTLPDKRYTATDYELLKREEVFGGFFKMVRLTLRHKLFSGGWSKPITRELFERGHCVGVLLYDPANQLVGLAEQFRVGALEQTGSPWLFEVVAGMVEADESLEDVARREVLEEAGITDIQLVPICDYWVSPGGTSERMHLYCALTDLVDSAGIFGLELESEDIQLHILPESRAFEWLDQGVCDNAATTICLMWLRMNHDSLPR</sequence>
<evidence type="ECO:0000256" key="7">
    <source>
        <dbReference type="ARBA" id="ARBA00022842"/>
    </source>
</evidence>
<dbReference type="PANTHER" id="PTHR11839:SF5">
    <property type="entry name" value="ADP-RIBOSE PYROPHOSPHATASE"/>
    <property type="match status" value="1"/>
</dbReference>
<comment type="cofactor">
    <cofactor evidence="1">
        <name>Mg(2+)</name>
        <dbReference type="ChEBI" id="CHEBI:18420"/>
    </cofactor>
</comment>
<dbReference type="InterPro" id="IPR000086">
    <property type="entry name" value="NUDIX_hydrolase_dom"/>
</dbReference>
<evidence type="ECO:0000256" key="12">
    <source>
        <dbReference type="ARBA" id="ARBA00049546"/>
    </source>
</evidence>
<evidence type="ECO:0000256" key="9">
    <source>
        <dbReference type="ARBA" id="ARBA00030162"/>
    </source>
</evidence>